<organism evidence="1 2">
    <name type="scientific">Prunus yedoensis var. nudiflora</name>
    <dbReference type="NCBI Taxonomy" id="2094558"/>
    <lineage>
        <taxon>Eukaryota</taxon>
        <taxon>Viridiplantae</taxon>
        <taxon>Streptophyta</taxon>
        <taxon>Embryophyta</taxon>
        <taxon>Tracheophyta</taxon>
        <taxon>Spermatophyta</taxon>
        <taxon>Magnoliopsida</taxon>
        <taxon>eudicotyledons</taxon>
        <taxon>Gunneridae</taxon>
        <taxon>Pentapetalae</taxon>
        <taxon>rosids</taxon>
        <taxon>fabids</taxon>
        <taxon>Rosales</taxon>
        <taxon>Rosaceae</taxon>
        <taxon>Amygdaloideae</taxon>
        <taxon>Amygdaleae</taxon>
        <taxon>Prunus</taxon>
    </lineage>
</organism>
<protein>
    <submittedName>
        <fullName evidence="1">Uncharacterized protein</fullName>
    </submittedName>
</protein>
<dbReference type="Proteomes" id="UP000250321">
    <property type="component" value="Unassembled WGS sequence"/>
</dbReference>
<dbReference type="AlphaFoldDB" id="A0A314UHN2"/>
<comment type="caution">
    <text evidence="1">The sequence shown here is derived from an EMBL/GenBank/DDBJ whole genome shotgun (WGS) entry which is preliminary data.</text>
</comment>
<evidence type="ECO:0000313" key="2">
    <source>
        <dbReference type="Proteomes" id="UP000250321"/>
    </source>
</evidence>
<reference evidence="1 2" key="1">
    <citation type="submission" date="2018-02" db="EMBL/GenBank/DDBJ databases">
        <title>Draft genome of wild Prunus yedoensis var. nudiflora.</title>
        <authorList>
            <person name="Baek S."/>
            <person name="Kim J.-H."/>
            <person name="Choi K."/>
            <person name="Kim G.-B."/>
            <person name="Cho A."/>
            <person name="Jang H."/>
            <person name="Shin C.-H."/>
            <person name="Yu H.-J."/>
            <person name="Mun J.-H."/>
        </authorList>
    </citation>
    <scope>NUCLEOTIDE SEQUENCE [LARGE SCALE GENOMIC DNA]</scope>
    <source>
        <strain evidence="2">cv. Jeju island</strain>
        <tissue evidence="1">Leaf</tissue>
    </source>
</reference>
<proteinExistence type="predicted"/>
<keyword evidence="2" id="KW-1185">Reference proteome</keyword>
<dbReference type="EMBL" id="PJQY01003567">
    <property type="protein sequence ID" value="PQM36256.1"/>
    <property type="molecule type" value="Genomic_DNA"/>
</dbReference>
<name>A0A314UHN2_PRUYE</name>
<sequence>MSMIEIYAMVNELGYEVKLSEDADVLDMLVFVPDTSQEQFYSQVASNIFINLDDDFGTNTGVVIEELGAIVPVGGEYPRWKR</sequence>
<gene>
    <name evidence="1" type="ORF">Pyn_29040</name>
</gene>
<accession>A0A314UHN2</accession>
<evidence type="ECO:0000313" key="1">
    <source>
        <dbReference type="EMBL" id="PQM36256.1"/>
    </source>
</evidence>